<accession>A0A1I5G484</accession>
<dbReference type="STRING" id="226506.SAMN04488519_105196"/>
<gene>
    <name evidence="1" type="ORF">SAMN04488519_105196</name>
</gene>
<evidence type="ECO:0000313" key="2">
    <source>
        <dbReference type="Proteomes" id="UP000199564"/>
    </source>
</evidence>
<name>A0A1I5G484_9BACT</name>
<dbReference type="RefSeq" id="WP_091653445.1">
    <property type="nucleotide sequence ID" value="NZ_FOVW01000005.1"/>
</dbReference>
<protein>
    <recommendedName>
        <fullName evidence="3">DUF4221 domain-containing protein</fullName>
    </recommendedName>
</protein>
<dbReference type="AlphaFoldDB" id="A0A1I5G484"/>
<organism evidence="1 2">
    <name type="scientific">Algoriphagus ornithinivorans</name>
    <dbReference type="NCBI Taxonomy" id="226506"/>
    <lineage>
        <taxon>Bacteria</taxon>
        <taxon>Pseudomonadati</taxon>
        <taxon>Bacteroidota</taxon>
        <taxon>Cytophagia</taxon>
        <taxon>Cytophagales</taxon>
        <taxon>Cyclobacteriaceae</taxon>
        <taxon>Algoriphagus</taxon>
    </lineage>
</organism>
<sequence length="386" mass="45012">MKKLLFAAILFVTFSCSQKDSNKEKARELEISYSLDTVMVDAGDQFIHVNWSLTSSDLSKDEKYLYNFQTGAKEPGLEIINLEKLQLEREIPFYLDGPNSIRHSYFNKVYAMEDGTIYLSDNYDLYHFDLEGTKLGNLNYANHDFEGEKLPEDLRVDLNEALSEDGETLIALYADKKLESAPLGMVIFDLENKKFQYRPLEFIPKMEKFRTSLYLPEYPDYPMGAILDSYLLQVKNDTLILSTRSKNELKFYNWKTDSLTSKSYESQFTSQEAKINFPKRVESQEEYERLATETKKYVKYGPLMFDKKNSLYWRLSSEMDKMVGDSIVFKTVLTAFNKEFDQVSEVLLPQDYQIAYKSFVRDGMLYSFLNVDDEVAFVRIKPSISE</sequence>
<dbReference type="InterPro" id="IPR025316">
    <property type="entry name" value="DUF4221"/>
</dbReference>
<dbReference type="Proteomes" id="UP000199564">
    <property type="component" value="Unassembled WGS sequence"/>
</dbReference>
<evidence type="ECO:0008006" key="3">
    <source>
        <dbReference type="Google" id="ProtNLM"/>
    </source>
</evidence>
<keyword evidence="2" id="KW-1185">Reference proteome</keyword>
<dbReference type="PROSITE" id="PS51257">
    <property type="entry name" value="PROKAR_LIPOPROTEIN"/>
    <property type="match status" value="1"/>
</dbReference>
<reference evidence="2" key="1">
    <citation type="submission" date="2016-10" db="EMBL/GenBank/DDBJ databases">
        <authorList>
            <person name="Varghese N."/>
            <person name="Submissions S."/>
        </authorList>
    </citation>
    <scope>NUCLEOTIDE SEQUENCE [LARGE SCALE GENOMIC DNA]</scope>
    <source>
        <strain evidence="2">DSM 15282</strain>
    </source>
</reference>
<dbReference type="EMBL" id="FOVW01000005">
    <property type="protein sequence ID" value="SFO30726.1"/>
    <property type="molecule type" value="Genomic_DNA"/>
</dbReference>
<dbReference type="Pfam" id="PF13970">
    <property type="entry name" value="DUF4221"/>
    <property type="match status" value="1"/>
</dbReference>
<evidence type="ECO:0000313" key="1">
    <source>
        <dbReference type="EMBL" id="SFO30726.1"/>
    </source>
</evidence>
<dbReference type="SUPFAM" id="SSF50969">
    <property type="entry name" value="YVTN repeat-like/Quinoprotein amine dehydrogenase"/>
    <property type="match status" value="1"/>
</dbReference>
<proteinExistence type="predicted"/>
<dbReference type="InterPro" id="IPR011044">
    <property type="entry name" value="Quino_amine_DH_bsu"/>
</dbReference>